<dbReference type="Pfam" id="PF12697">
    <property type="entry name" value="Abhydrolase_6"/>
    <property type="match status" value="1"/>
</dbReference>
<dbReference type="GO" id="GO:0016787">
    <property type="term" value="F:hydrolase activity"/>
    <property type="evidence" value="ECO:0007669"/>
    <property type="project" value="UniProtKB-KW"/>
</dbReference>
<dbReference type="GeneID" id="87838867"/>
<evidence type="ECO:0000259" key="2">
    <source>
        <dbReference type="Pfam" id="PF12697"/>
    </source>
</evidence>
<feature type="chain" id="PRO_5042261572" evidence="1">
    <location>
        <begin position="21"/>
        <end position="398"/>
    </location>
</feature>
<keyword evidence="3" id="KW-0378">Hydrolase</keyword>
<accession>A0AAE0H870</accession>
<dbReference type="RefSeq" id="XP_062655009.1">
    <property type="nucleotide sequence ID" value="XM_062801919.1"/>
</dbReference>
<protein>
    <submittedName>
        <fullName evidence="3">Alpha/beta hydrolase family-domain-containing protein</fullName>
    </submittedName>
</protein>
<dbReference type="Proteomes" id="UP001278766">
    <property type="component" value="Unassembled WGS sequence"/>
</dbReference>
<evidence type="ECO:0000313" key="4">
    <source>
        <dbReference type="Proteomes" id="UP001278766"/>
    </source>
</evidence>
<keyword evidence="1" id="KW-0732">Signal</keyword>
<proteinExistence type="predicted"/>
<dbReference type="SUPFAM" id="SSF53474">
    <property type="entry name" value="alpha/beta-Hydrolases"/>
    <property type="match status" value="1"/>
</dbReference>
<keyword evidence="4" id="KW-1185">Reference proteome</keyword>
<sequence length="398" mass="43234">MASILIAFVIAALAVKKGGASPTTVNHRSCVQIEVPVSVETTAIKWLQPRVDSNIDAVDWVRYQTTRASPNNTESMMGRIPVKETFNINGQLCVPPKGAARSETLQIATHGGGFDKRYWDAEIKPEEYSYVEAALSEGYSIFTYDRLGTGKSDKPDGYDIVQLNVQVEILRQLTQLARSGKLVSTSKKLSNCTTNTRLTKYKPSKVVHVGHSLGSLVSVGLITNYPTESDGLIATGFLITNVPLSGLNVATWGFELARENDPALFRDRGSGYLVSATKSDVQLNFLRKGSFELAMLDYAWQIRQTVTVSEFQSLTTGFGEKGAEFRAPLQMVVGENDYGVCGGDCVGAYDLDVIKQVYPGATDLDVHVQPGTGHGLTLSINATAGYKASFDFLHRSGL</sequence>
<feature type="domain" description="AB hydrolase-1" evidence="2">
    <location>
        <begin position="110"/>
        <end position="378"/>
    </location>
</feature>
<comment type="caution">
    <text evidence="3">The sequence shown here is derived from an EMBL/GenBank/DDBJ whole genome shotgun (WGS) entry which is preliminary data.</text>
</comment>
<dbReference type="InterPro" id="IPR029058">
    <property type="entry name" value="AB_hydrolase_fold"/>
</dbReference>
<dbReference type="Gene3D" id="3.40.50.1820">
    <property type="entry name" value="alpha/beta hydrolase"/>
    <property type="match status" value="1"/>
</dbReference>
<organism evidence="3 4">
    <name type="scientific">Chaetomium fimeti</name>
    <dbReference type="NCBI Taxonomy" id="1854472"/>
    <lineage>
        <taxon>Eukaryota</taxon>
        <taxon>Fungi</taxon>
        <taxon>Dikarya</taxon>
        <taxon>Ascomycota</taxon>
        <taxon>Pezizomycotina</taxon>
        <taxon>Sordariomycetes</taxon>
        <taxon>Sordariomycetidae</taxon>
        <taxon>Sordariales</taxon>
        <taxon>Chaetomiaceae</taxon>
        <taxon>Chaetomium</taxon>
    </lineage>
</organism>
<feature type="signal peptide" evidence="1">
    <location>
        <begin position="1"/>
        <end position="20"/>
    </location>
</feature>
<reference evidence="3" key="2">
    <citation type="submission" date="2023-06" db="EMBL/GenBank/DDBJ databases">
        <authorList>
            <consortium name="Lawrence Berkeley National Laboratory"/>
            <person name="Haridas S."/>
            <person name="Hensen N."/>
            <person name="Bonometti L."/>
            <person name="Westerberg I."/>
            <person name="Brannstrom I.O."/>
            <person name="Guillou S."/>
            <person name="Cros-Aarteil S."/>
            <person name="Calhoun S."/>
            <person name="Kuo A."/>
            <person name="Mondo S."/>
            <person name="Pangilinan J."/>
            <person name="Riley R."/>
            <person name="Labutti K."/>
            <person name="Andreopoulos B."/>
            <person name="Lipzen A."/>
            <person name="Chen C."/>
            <person name="Yanf M."/>
            <person name="Daum C."/>
            <person name="Ng V."/>
            <person name="Clum A."/>
            <person name="Steindorff A."/>
            <person name="Ohm R."/>
            <person name="Martin F."/>
            <person name="Silar P."/>
            <person name="Natvig D."/>
            <person name="Lalanne C."/>
            <person name="Gautier V."/>
            <person name="Ament-Velasquez S.L."/>
            <person name="Kruys A."/>
            <person name="Hutchinson M.I."/>
            <person name="Powell A.J."/>
            <person name="Barry K."/>
            <person name="Miller A.N."/>
            <person name="Grigoriev I.V."/>
            <person name="Debuchy R."/>
            <person name="Gladieux P."/>
            <person name="Thoren M.H."/>
            <person name="Johannesson H."/>
        </authorList>
    </citation>
    <scope>NUCLEOTIDE SEQUENCE</scope>
    <source>
        <strain evidence="3">CBS 168.71</strain>
    </source>
</reference>
<dbReference type="InterPro" id="IPR000073">
    <property type="entry name" value="AB_hydrolase_1"/>
</dbReference>
<dbReference type="EMBL" id="JAUEPN010000009">
    <property type="protein sequence ID" value="KAK3291495.1"/>
    <property type="molecule type" value="Genomic_DNA"/>
</dbReference>
<evidence type="ECO:0000313" key="3">
    <source>
        <dbReference type="EMBL" id="KAK3291495.1"/>
    </source>
</evidence>
<gene>
    <name evidence="3" type="ORF">B0H64DRAFT_366797</name>
</gene>
<dbReference type="AlphaFoldDB" id="A0AAE0H870"/>
<reference evidence="3" key="1">
    <citation type="journal article" date="2023" name="Mol. Phylogenet. Evol.">
        <title>Genome-scale phylogeny and comparative genomics of the fungal order Sordariales.</title>
        <authorList>
            <person name="Hensen N."/>
            <person name="Bonometti L."/>
            <person name="Westerberg I."/>
            <person name="Brannstrom I.O."/>
            <person name="Guillou S."/>
            <person name="Cros-Aarteil S."/>
            <person name="Calhoun S."/>
            <person name="Haridas S."/>
            <person name="Kuo A."/>
            <person name="Mondo S."/>
            <person name="Pangilinan J."/>
            <person name="Riley R."/>
            <person name="LaButti K."/>
            <person name="Andreopoulos B."/>
            <person name="Lipzen A."/>
            <person name="Chen C."/>
            <person name="Yan M."/>
            <person name="Daum C."/>
            <person name="Ng V."/>
            <person name="Clum A."/>
            <person name="Steindorff A."/>
            <person name="Ohm R.A."/>
            <person name="Martin F."/>
            <person name="Silar P."/>
            <person name="Natvig D.O."/>
            <person name="Lalanne C."/>
            <person name="Gautier V."/>
            <person name="Ament-Velasquez S.L."/>
            <person name="Kruys A."/>
            <person name="Hutchinson M.I."/>
            <person name="Powell A.J."/>
            <person name="Barry K."/>
            <person name="Miller A.N."/>
            <person name="Grigoriev I.V."/>
            <person name="Debuchy R."/>
            <person name="Gladieux P."/>
            <person name="Hiltunen Thoren M."/>
            <person name="Johannesson H."/>
        </authorList>
    </citation>
    <scope>NUCLEOTIDE SEQUENCE</scope>
    <source>
        <strain evidence="3">CBS 168.71</strain>
    </source>
</reference>
<name>A0AAE0H870_9PEZI</name>
<evidence type="ECO:0000256" key="1">
    <source>
        <dbReference type="SAM" id="SignalP"/>
    </source>
</evidence>